<sequence>MAGIALRSPSFSDHTFIPGRHSWHDANEPPELEWEGVPDGAAELLLLCEDPDAPGQPFLHWLVTGLDPGVTRLPDGEHNGVEWRNGFGETGWGGPAPPVGDEAHRYFFRVFALSGSPGLPAEPAVADVHRAADGITVASGTLVGLFQR</sequence>
<dbReference type="Pfam" id="PF01161">
    <property type="entry name" value="PBP"/>
    <property type="match status" value="1"/>
</dbReference>
<dbReference type="AlphaFoldDB" id="A0A6L9SD95"/>
<gene>
    <name evidence="2" type="ORF">G1H10_23955</name>
</gene>
<dbReference type="EMBL" id="JAAGOA010000020">
    <property type="protein sequence ID" value="NEE03226.1"/>
    <property type="molecule type" value="Genomic_DNA"/>
</dbReference>
<dbReference type="RefSeq" id="WP_163742689.1">
    <property type="nucleotide sequence ID" value="NZ_JAAGOA010000020.1"/>
</dbReference>
<organism evidence="2 3">
    <name type="scientific">Phytoactinopolyspora halotolerans</name>
    <dbReference type="NCBI Taxonomy" id="1981512"/>
    <lineage>
        <taxon>Bacteria</taxon>
        <taxon>Bacillati</taxon>
        <taxon>Actinomycetota</taxon>
        <taxon>Actinomycetes</taxon>
        <taxon>Jiangellales</taxon>
        <taxon>Jiangellaceae</taxon>
        <taxon>Phytoactinopolyspora</taxon>
    </lineage>
</organism>
<keyword evidence="3" id="KW-1185">Reference proteome</keyword>
<dbReference type="InterPro" id="IPR008914">
    <property type="entry name" value="PEBP"/>
</dbReference>
<reference evidence="2 3" key="1">
    <citation type="submission" date="2020-02" db="EMBL/GenBank/DDBJ databases">
        <authorList>
            <person name="Li X.-J."/>
            <person name="Han X.-M."/>
        </authorList>
    </citation>
    <scope>NUCLEOTIDE SEQUENCE [LARGE SCALE GENOMIC DNA]</scope>
    <source>
        <strain evidence="2 3">CCTCC AB 2017055</strain>
    </source>
</reference>
<comment type="caution">
    <text evidence="2">The sequence shown here is derived from an EMBL/GenBank/DDBJ whole genome shotgun (WGS) entry which is preliminary data.</text>
</comment>
<dbReference type="PANTHER" id="PTHR30289:SF1">
    <property type="entry name" value="PEBP (PHOSPHATIDYLETHANOLAMINE-BINDING PROTEIN) FAMILY PROTEIN"/>
    <property type="match status" value="1"/>
</dbReference>
<dbReference type="SUPFAM" id="SSF49777">
    <property type="entry name" value="PEBP-like"/>
    <property type="match status" value="1"/>
</dbReference>
<name>A0A6L9SD95_9ACTN</name>
<proteinExistence type="inferred from homology"/>
<dbReference type="Proteomes" id="UP000475214">
    <property type="component" value="Unassembled WGS sequence"/>
</dbReference>
<dbReference type="InterPro" id="IPR036610">
    <property type="entry name" value="PEBP-like_sf"/>
</dbReference>
<dbReference type="NCBIfam" id="TIGR00481">
    <property type="entry name" value="YbhB/YbcL family Raf kinase inhibitor-like protein"/>
    <property type="match status" value="1"/>
</dbReference>
<evidence type="ECO:0000313" key="2">
    <source>
        <dbReference type="EMBL" id="NEE03226.1"/>
    </source>
</evidence>
<protein>
    <submittedName>
        <fullName evidence="2">YbhB/YbcL family Raf kinase inhibitor-like protein</fullName>
    </submittedName>
</protein>
<dbReference type="Gene3D" id="3.90.280.10">
    <property type="entry name" value="PEBP-like"/>
    <property type="match status" value="1"/>
</dbReference>
<comment type="similarity">
    <text evidence="1">Belongs to the UPF0098 family.</text>
</comment>
<evidence type="ECO:0000256" key="1">
    <source>
        <dbReference type="ARBA" id="ARBA00007120"/>
    </source>
</evidence>
<accession>A0A6L9SD95</accession>
<dbReference type="InterPro" id="IPR005247">
    <property type="entry name" value="YbhB_YbcL/LppC-like"/>
</dbReference>
<evidence type="ECO:0000313" key="3">
    <source>
        <dbReference type="Proteomes" id="UP000475214"/>
    </source>
</evidence>
<dbReference type="CDD" id="cd00865">
    <property type="entry name" value="PEBP_bact_arch"/>
    <property type="match status" value="1"/>
</dbReference>
<dbReference type="PANTHER" id="PTHR30289">
    <property type="entry name" value="UNCHARACTERIZED PROTEIN YBCL-RELATED"/>
    <property type="match status" value="1"/>
</dbReference>